<evidence type="ECO:0000313" key="2">
    <source>
        <dbReference type="EMBL" id="EAR95467.2"/>
    </source>
</evidence>
<protein>
    <submittedName>
        <fullName evidence="2">Outer dense fiber protein</fullName>
    </submittedName>
</protein>
<gene>
    <name evidence="2" type="ORF">TTHERM_00077710</name>
</gene>
<dbReference type="HOGENOM" id="CLU_052114_0_0_1"/>
<organism evidence="2 3">
    <name type="scientific">Tetrahymena thermophila (strain SB210)</name>
    <dbReference type="NCBI Taxonomy" id="312017"/>
    <lineage>
        <taxon>Eukaryota</taxon>
        <taxon>Sar</taxon>
        <taxon>Alveolata</taxon>
        <taxon>Ciliophora</taxon>
        <taxon>Intramacronucleata</taxon>
        <taxon>Oligohymenophorea</taxon>
        <taxon>Hymenostomatida</taxon>
        <taxon>Tetrahymenina</taxon>
        <taxon>Tetrahymenidae</taxon>
        <taxon>Tetrahymena</taxon>
    </lineage>
</organism>
<evidence type="ECO:0000313" key="3">
    <source>
        <dbReference type="Proteomes" id="UP000009168"/>
    </source>
</evidence>
<dbReference type="GeneID" id="7837018"/>
<feature type="region of interest" description="Disordered" evidence="1">
    <location>
        <begin position="47"/>
        <end position="76"/>
    </location>
</feature>
<proteinExistence type="predicted"/>
<dbReference type="EMBL" id="GG662704">
    <property type="protein sequence ID" value="EAR95467.2"/>
    <property type="molecule type" value="Genomic_DNA"/>
</dbReference>
<sequence length="430" mass="46821">MVSAWSIGTGKRGEFKSSSMFAPGPGAYTVDKFSKIIPPKWKFGSSNRQSLVTNDAPGPGQYNLKNSQSGPKFSIGTGSKPRVETFLFVPGPGAYNPGKTIYQSSPNYSMGMKHSNSELHLQPGPGQYEHKSSVLNQPSMKFPLSTRNELYQGTNTPGPANYNVSRPSSAAPKFGFGTSQRDQLYASQQTPGPGQYDQRSCIDLSKGVTMISRRANGVANEIAKFPGPGAYNPTSKNKKQNPAFKIGTQTRDTFDREIDSRPGPGAYSPRIEANRPQSPQIKVGSDQRKPLNMTINNPGPGQYNVRPQTADGPKLSFKGVSKPDPVERERMKVPGPGSYQPSEIFIKERPSSAKIGTSLRPSMYKLKDAPGPGNYNIRAGEHGPKWGFGTSLRPQSKRGDEPGPGAYNIPVYFADVPKFMMTSQPKFNYP</sequence>
<dbReference type="OrthoDB" id="309001at2759"/>
<dbReference type="InParanoid" id="Q23FZ3"/>
<feature type="region of interest" description="Disordered" evidence="1">
    <location>
        <begin position="255"/>
        <end position="342"/>
    </location>
</feature>
<dbReference type="Pfam" id="PF07004">
    <property type="entry name" value="SHIPPO-rpt"/>
    <property type="match status" value="12"/>
</dbReference>
<dbReference type="AlphaFoldDB" id="Q23FZ3"/>
<evidence type="ECO:0000256" key="1">
    <source>
        <dbReference type="SAM" id="MobiDB-lite"/>
    </source>
</evidence>
<feature type="compositionally biased region" description="Polar residues" evidence="1">
    <location>
        <begin position="151"/>
        <end position="168"/>
    </location>
</feature>
<dbReference type="InterPro" id="IPR010736">
    <property type="entry name" value="SHIPPO-rpt"/>
</dbReference>
<reference evidence="3" key="1">
    <citation type="journal article" date="2006" name="PLoS Biol.">
        <title>Macronuclear genome sequence of the ciliate Tetrahymena thermophila, a model eukaryote.</title>
        <authorList>
            <person name="Eisen J.A."/>
            <person name="Coyne R.S."/>
            <person name="Wu M."/>
            <person name="Wu D."/>
            <person name="Thiagarajan M."/>
            <person name="Wortman J.R."/>
            <person name="Badger J.H."/>
            <person name="Ren Q."/>
            <person name="Amedeo P."/>
            <person name="Jones K.M."/>
            <person name="Tallon L.J."/>
            <person name="Delcher A.L."/>
            <person name="Salzberg S.L."/>
            <person name="Silva J.C."/>
            <person name="Haas B.J."/>
            <person name="Majoros W.H."/>
            <person name="Farzad M."/>
            <person name="Carlton J.M."/>
            <person name="Smith R.K. Jr."/>
            <person name="Garg J."/>
            <person name="Pearlman R.E."/>
            <person name="Karrer K.M."/>
            <person name="Sun L."/>
            <person name="Manning G."/>
            <person name="Elde N.C."/>
            <person name="Turkewitz A.P."/>
            <person name="Asai D.J."/>
            <person name="Wilkes D.E."/>
            <person name="Wang Y."/>
            <person name="Cai H."/>
            <person name="Collins K."/>
            <person name="Stewart B.A."/>
            <person name="Lee S.R."/>
            <person name="Wilamowska K."/>
            <person name="Weinberg Z."/>
            <person name="Ruzzo W.L."/>
            <person name="Wloga D."/>
            <person name="Gaertig J."/>
            <person name="Frankel J."/>
            <person name="Tsao C.-C."/>
            <person name="Gorovsky M.A."/>
            <person name="Keeling P.J."/>
            <person name="Waller R.F."/>
            <person name="Patron N.J."/>
            <person name="Cherry J.M."/>
            <person name="Stover N.A."/>
            <person name="Krieger C.J."/>
            <person name="del Toro C."/>
            <person name="Ryder H.F."/>
            <person name="Williamson S.C."/>
            <person name="Barbeau R.A."/>
            <person name="Hamilton E.P."/>
            <person name="Orias E."/>
        </authorList>
    </citation>
    <scope>NUCLEOTIDE SEQUENCE [LARGE SCALE GENOMIC DNA]</scope>
    <source>
        <strain evidence="3">SB210</strain>
    </source>
</reference>
<dbReference type="InterPro" id="IPR051291">
    <property type="entry name" value="CIMAP"/>
</dbReference>
<keyword evidence="3" id="KW-1185">Reference proteome</keyword>
<dbReference type="RefSeq" id="XP_001015712.2">
    <property type="nucleotide sequence ID" value="XM_001015712.2"/>
</dbReference>
<dbReference type="PANTHER" id="PTHR21580:SF28">
    <property type="entry name" value="BOREALIN N-TERMINAL DOMAIN-CONTAINING PROTEIN-RELATED"/>
    <property type="match status" value="1"/>
</dbReference>
<dbReference type="eggNOG" id="ENOG502QSJK">
    <property type="taxonomic scope" value="Eukaryota"/>
</dbReference>
<dbReference type="Proteomes" id="UP000009168">
    <property type="component" value="Unassembled WGS sequence"/>
</dbReference>
<dbReference type="PANTHER" id="PTHR21580">
    <property type="entry name" value="SHIPPO-1-RELATED"/>
    <property type="match status" value="1"/>
</dbReference>
<dbReference type="KEGG" id="tet:TTHERM_00077710"/>
<accession>Q23FZ3</accession>
<feature type="region of interest" description="Disordered" evidence="1">
    <location>
        <begin position="365"/>
        <end position="404"/>
    </location>
</feature>
<name>Q23FZ3_TETTS</name>
<feature type="region of interest" description="Disordered" evidence="1">
    <location>
        <begin position="151"/>
        <end position="177"/>
    </location>
</feature>